<gene>
    <name evidence="2" type="ORF">GGX14DRAFT_394781</name>
</gene>
<protein>
    <recommendedName>
        <fullName evidence="1">Helicase C-terminal domain-containing protein</fullName>
    </recommendedName>
</protein>
<dbReference type="Pfam" id="PF00271">
    <property type="entry name" value="Helicase_C"/>
    <property type="match status" value="1"/>
</dbReference>
<evidence type="ECO:0000313" key="2">
    <source>
        <dbReference type="EMBL" id="KAJ7209978.1"/>
    </source>
</evidence>
<evidence type="ECO:0000259" key="1">
    <source>
        <dbReference type="Pfam" id="PF00271"/>
    </source>
</evidence>
<organism evidence="2 3">
    <name type="scientific">Mycena pura</name>
    <dbReference type="NCBI Taxonomy" id="153505"/>
    <lineage>
        <taxon>Eukaryota</taxon>
        <taxon>Fungi</taxon>
        <taxon>Dikarya</taxon>
        <taxon>Basidiomycota</taxon>
        <taxon>Agaricomycotina</taxon>
        <taxon>Agaricomycetes</taxon>
        <taxon>Agaricomycetidae</taxon>
        <taxon>Agaricales</taxon>
        <taxon>Marasmiineae</taxon>
        <taxon>Mycenaceae</taxon>
        <taxon>Mycena</taxon>
    </lineage>
</organism>
<dbReference type="SUPFAM" id="SSF52540">
    <property type="entry name" value="P-loop containing nucleoside triphosphate hydrolases"/>
    <property type="match status" value="1"/>
</dbReference>
<dbReference type="EMBL" id="JARJCW010000029">
    <property type="protein sequence ID" value="KAJ7209978.1"/>
    <property type="molecule type" value="Genomic_DNA"/>
</dbReference>
<keyword evidence="3" id="KW-1185">Reference proteome</keyword>
<comment type="caution">
    <text evidence="2">The sequence shown here is derived from an EMBL/GenBank/DDBJ whole genome shotgun (WGS) entry which is preliminary data.</text>
</comment>
<dbReference type="InterPro" id="IPR001650">
    <property type="entry name" value="Helicase_C-like"/>
</dbReference>
<feature type="domain" description="Helicase C-terminal" evidence="1">
    <location>
        <begin position="18"/>
        <end position="107"/>
    </location>
</feature>
<sequence length="213" mass="23752">MQEFLVSLQAKLEQRFMQRGDQGIIFYPSPNVIKNSKDASSCASWNGWEKRHEHEDEWLSGKHTFMNATTTCSLGIDNGRCNVVIFADFLPGLVNIVQSAARGGRRGQQTLAIFVTSHGHKYRPGTMVDGDPDCVVEGAKMLNTYSMSCASPLLTSLLKFVIQHVRMATKSPIMLCCFNRQIKDGDKDGDKDGRKHAGDSVLSKQWLHTVCTR</sequence>
<proteinExistence type="predicted"/>
<dbReference type="Proteomes" id="UP001219525">
    <property type="component" value="Unassembled WGS sequence"/>
</dbReference>
<dbReference type="AlphaFoldDB" id="A0AAD6VHQ3"/>
<dbReference type="InterPro" id="IPR027417">
    <property type="entry name" value="P-loop_NTPase"/>
</dbReference>
<name>A0AAD6VHQ3_9AGAR</name>
<reference evidence="2" key="1">
    <citation type="submission" date="2023-03" db="EMBL/GenBank/DDBJ databases">
        <title>Massive genome expansion in bonnet fungi (Mycena s.s.) driven by repeated elements and novel gene families across ecological guilds.</title>
        <authorList>
            <consortium name="Lawrence Berkeley National Laboratory"/>
            <person name="Harder C.B."/>
            <person name="Miyauchi S."/>
            <person name="Viragh M."/>
            <person name="Kuo A."/>
            <person name="Thoen E."/>
            <person name="Andreopoulos B."/>
            <person name="Lu D."/>
            <person name="Skrede I."/>
            <person name="Drula E."/>
            <person name="Henrissat B."/>
            <person name="Morin E."/>
            <person name="Kohler A."/>
            <person name="Barry K."/>
            <person name="LaButti K."/>
            <person name="Morin E."/>
            <person name="Salamov A."/>
            <person name="Lipzen A."/>
            <person name="Mereny Z."/>
            <person name="Hegedus B."/>
            <person name="Baldrian P."/>
            <person name="Stursova M."/>
            <person name="Weitz H."/>
            <person name="Taylor A."/>
            <person name="Grigoriev I.V."/>
            <person name="Nagy L.G."/>
            <person name="Martin F."/>
            <person name="Kauserud H."/>
        </authorList>
    </citation>
    <scope>NUCLEOTIDE SEQUENCE</scope>
    <source>
        <strain evidence="2">9144</strain>
    </source>
</reference>
<accession>A0AAD6VHQ3</accession>
<dbReference type="Gene3D" id="3.40.50.300">
    <property type="entry name" value="P-loop containing nucleotide triphosphate hydrolases"/>
    <property type="match status" value="1"/>
</dbReference>
<evidence type="ECO:0000313" key="3">
    <source>
        <dbReference type="Proteomes" id="UP001219525"/>
    </source>
</evidence>